<dbReference type="Proteomes" id="UP000887564">
    <property type="component" value="Unplaced"/>
</dbReference>
<keyword evidence="2" id="KW-1185">Reference proteome</keyword>
<dbReference type="AlphaFoldDB" id="A0A914RMH2"/>
<name>A0A914RMH2_PAREQ</name>
<dbReference type="WBParaSite" id="PEQ_0000761201-mRNA-1">
    <property type="protein sequence ID" value="PEQ_0000761201-mRNA-1"/>
    <property type="gene ID" value="PEQ_0000761201"/>
</dbReference>
<sequence>MLYDWCCLQVASLLCAAQLLREDLLGSQSLAHSFILFIPLCLSESGWKGLFEEHAVERLSALPLWKAPPKQAFIPKKDLVATAIDRSFKAPHIALFIDNSDSVGPMIAGLYLEVVELKIRFCLAAVKLVECSCELLNHLMRNDLHHSIIQMCAVFISRVYKLEESSRAYIEKSVCLNALRNVPLDKDQTEKSALSDSTPSFNTPRKLFPPNV</sequence>
<evidence type="ECO:0000256" key="1">
    <source>
        <dbReference type="SAM" id="SignalP"/>
    </source>
</evidence>
<proteinExistence type="predicted"/>
<accession>A0A914RMH2</accession>
<feature type="chain" id="PRO_5037230615" evidence="1">
    <location>
        <begin position="18"/>
        <end position="212"/>
    </location>
</feature>
<feature type="signal peptide" evidence="1">
    <location>
        <begin position="1"/>
        <end position="17"/>
    </location>
</feature>
<reference evidence="3" key="1">
    <citation type="submission" date="2022-11" db="UniProtKB">
        <authorList>
            <consortium name="WormBaseParasite"/>
        </authorList>
    </citation>
    <scope>IDENTIFICATION</scope>
</reference>
<organism evidence="2 3">
    <name type="scientific">Parascaris equorum</name>
    <name type="common">Equine roundworm</name>
    <dbReference type="NCBI Taxonomy" id="6256"/>
    <lineage>
        <taxon>Eukaryota</taxon>
        <taxon>Metazoa</taxon>
        <taxon>Ecdysozoa</taxon>
        <taxon>Nematoda</taxon>
        <taxon>Chromadorea</taxon>
        <taxon>Rhabditida</taxon>
        <taxon>Spirurina</taxon>
        <taxon>Ascaridomorpha</taxon>
        <taxon>Ascaridoidea</taxon>
        <taxon>Ascarididae</taxon>
        <taxon>Parascaris</taxon>
    </lineage>
</organism>
<evidence type="ECO:0000313" key="2">
    <source>
        <dbReference type="Proteomes" id="UP000887564"/>
    </source>
</evidence>
<keyword evidence="1" id="KW-0732">Signal</keyword>
<evidence type="ECO:0000313" key="3">
    <source>
        <dbReference type="WBParaSite" id="PEQ_0000761201-mRNA-1"/>
    </source>
</evidence>
<protein>
    <submittedName>
        <fullName evidence="3">Uncharacterized protein</fullName>
    </submittedName>
</protein>